<evidence type="ECO:0000256" key="5">
    <source>
        <dbReference type="SAM" id="MobiDB-lite"/>
    </source>
</evidence>
<dbReference type="EMBL" id="CAKOGP040001335">
    <property type="protein sequence ID" value="CAJ1945083.1"/>
    <property type="molecule type" value="Genomic_DNA"/>
</dbReference>
<dbReference type="PRINTS" id="PR00853">
    <property type="entry name" value="XPGRADSUPER"/>
</dbReference>
<evidence type="ECO:0000313" key="8">
    <source>
        <dbReference type="EMBL" id="CAJ1945083.1"/>
    </source>
</evidence>
<feature type="domain" description="XPG N-terminal" evidence="7">
    <location>
        <begin position="1"/>
        <end position="121"/>
    </location>
</feature>
<feature type="compositionally biased region" description="Basic and acidic residues" evidence="5">
    <location>
        <begin position="742"/>
        <end position="751"/>
    </location>
</feature>
<dbReference type="PANTHER" id="PTHR11081">
    <property type="entry name" value="FLAP ENDONUCLEASE FAMILY MEMBER"/>
    <property type="match status" value="1"/>
</dbReference>
<keyword evidence="4" id="KW-0496">Mitochondrion</keyword>
<dbReference type="Pfam" id="PF18704">
    <property type="entry name" value="Chromo_2"/>
    <property type="match status" value="1"/>
</dbReference>
<keyword evidence="3" id="KW-0378">Hydrolase</keyword>
<dbReference type="SMART" id="SM00484">
    <property type="entry name" value="XPGI"/>
    <property type="match status" value="1"/>
</dbReference>
<feature type="compositionally biased region" description="Basic and acidic residues" evidence="5">
    <location>
        <begin position="1033"/>
        <end position="1043"/>
    </location>
</feature>
<protein>
    <recommendedName>
        <fullName evidence="10">XPG-I domain-containing protein</fullName>
    </recommendedName>
</protein>
<feature type="domain" description="XPG-I" evidence="6">
    <location>
        <begin position="137"/>
        <end position="205"/>
    </location>
</feature>
<dbReference type="PANTHER" id="PTHR11081:SF59">
    <property type="entry name" value="FI23547P1"/>
    <property type="match status" value="1"/>
</dbReference>
<keyword evidence="9" id="KW-1185">Reference proteome</keyword>
<proteinExistence type="predicted"/>
<feature type="region of interest" description="Disordered" evidence="5">
    <location>
        <begin position="1026"/>
        <end position="1084"/>
    </location>
</feature>
<evidence type="ECO:0000259" key="6">
    <source>
        <dbReference type="SMART" id="SM00484"/>
    </source>
</evidence>
<comment type="caution">
    <text evidence="8">The sequence shown here is derived from an EMBL/GenBank/DDBJ whole genome shotgun (WGS) entry which is preliminary data.</text>
</comment>
<dbReference type="SUPFAM" id="SSF47807">
    <property type="entry name" value="5' to 3' exonuclease, C-terminal subdomain"/>
    <property type="match status" value="1"/>
</dbReference>
<feature type="region of interest" description="Disordered" evidence="5">
    <location>
        <begin position="742"/>
        <end position="765"/>
    </location>
</feature>
<evidence type="ECO:0000256" key="3">
    <source>
        <dbReference type="ARBA" id="ARBA00022801"/>
    </source>
</evidence>
<gene>
    <name evidence="8" type="ORF">CYCCA115_LOCUS9227</name>
</gene>
<evidence type="ECO:0000256" key="1">
    <source>
        <dbReference type="ARBA" id="ARBA00022553"/>
    </source>
</evidence>
<dbReference type="AlphaFoldDB" id="A0AAD2FJU9"/>
<dbReference type="Gene3D" id="1.10.150.20">
    <property type="entry name" value="5' to 3' exonuclease, C-terminal subdomain"/>
    <property type="match status" value="1"/>
</dbReference>
<organism evidence="8 9">
    <name type="scientific">Cylindrotheca closterium</name>
    <dbReference type="NCBI Taxonomy" id="2856"/>
    <lineage>
        <taxon>Eukaryota</taxon>
        <taxon>Sar</taxon>
        <taxon>Stramenopiles</taxon>
        <taxon>Ochrophyta</taxon>
        <taxon>Bacillariophyta</taxon>
        <taxon>Bacillariophyceae</taxon>
        <taxon>Bacillariophycidae</taxon>
        <taxon>Bacillariales</taxon>
        <taxon>Bacillariaceae</taxon>
        <taxon>Cylindrotheca</taxon>
    </lineage>
</organism>
<dbReference type="SUPFAM" id="SSF88723">
    <property type="entry name" value="PIN domain-like"/>
    <property type="match status" value="1"/>
</dbReference>
<dbReference type="InterPro" id="IPR041012">
    <property type="entry name" value="GEN_chromo"/>
</dbReference>
<sequence>MTVSSLWKALGRAGCGKPVGSKELQEHFSFHERTHPWNINDKRSSSNNHCPSLAVDLSIWICEALTCSAFDNCKTDPSLHLVYTRTVKLLSMGIKLVVVIEGKRRQQRQGEGEDSFRKRRTGTRFWNACQRCEQMLQLLGVPVVRAKAEGEALCALLNEKGIVDGVISNDGDCLLYGAKVLYTKFTLENLEKKMVMRYDCSNIRACVDDDDGNEYDNQREPKEIVSLDRSDLIAFAILTGSDAVGAGIPKVGCRKAIRFIKKSQLDNPLKRKDAAMDELKSWARAALVAKANAIAINCIDDDTKPQVNAKHTCCCSCCGHPGTKTKHQKQGCALCCTGPGEPCFALSPGAKFRSAMRKKAMSMEVDFDPESVIRVYQSPNDNQIPLPLLGKTSTTLRMAYPNFQGFQDFTMVIRGQSLSESREYLKQSLSSLMARNELLDTDLRENIIDTATSKKKLPSNKTRPEPRKINKTMVRGGKPAFEVEWIVKATVTDFEGNPMNEFIFATIEDQQMVKRRYPKLLEDFETREKERAKQGDAEQEKRRAFLELLCTGCDPKEESKEKAAEARKVAGRCFREDKRVSFGVSEPANAGKDDDPHVEPIDMEITFLNGHDIKAKSRGKRKRERKQSIWGDDADNLLRYVCTKPKKMTKEDDSSSICTCVSSIATADGKEVGDKEDDSMKSRSLTPGHVHFLGAKRKVKCHIAPKALCLDDSGKDPFGENRQMEVAQPKRRPILSTFCLEQRRTPEKQPAEHSSTSRQSSLVAHSCRDHQIIVRKPRELSIEDNPYIHEKEHDEASPSRSAHYTHDLELRHKEDHFHSRKQQQMNYELRGRNQDFGLNERYNAPQDRREENYWLQSPHHDLNSRHAPPYNADYLMQSPHSSRRPYPPEEISEYEHAAFVANSAFNKYDNSFDTEPCYEVDYIQAVPYSVGLGLSHHHDSNHRKRQKFEFDSLDFNQQLRREEMYDVHQSREGKVSRQTHWENDTYYTHRPQDSRNEDFLVWSTHEEEFEPDHPNMRKYSEYHSYDEPSSWQTKDENLGHSHTGDSSITTPLFPNRFEEASHGMRGSSWPQHPKGSGGGRGSNKALYEGVVQDATEKLKIKIRQATLDMECYRELEGRSWLGY</sequence>
<name>A0AAD2FJU9_9STRA</name>
<dbReference type="InterPro" id="IPR006084">
    <property type="entry name" value="XPG/Rad2"/>
</dbReference>
<evidence type="ECO:0008006" key="10">
    <source>
        <dbReference type="Google" id="ProtNLM"/>
    </source>
</evidence>
<feature type="compositionally biased region" description="Polar residues" evidence="5">
    <location>
        <begin position="752"/>
        <end position="763"/>
    </location>
</feature>
<dbReference type="Proteomes" id="UP001295423">
    <property type="component" value="Unassembled WGS sequence"/>
</dbReference>
<dbReference type="SMART" id="SM00485">
    <property type="entry name" value="XPGN"/>
    <property type="match status" value="1"/>
</dbReference>
<evidence type="ECO:0000256" key="4">
    <source>
        <dbReference type="ARBA" id="ARBA00023128"/>
    </source>
</evidence>
<accession>A0AAD2FJU9</accession>
<dbReference type="InterPro" id="IPR006085">
    <property type="entry name" value="XPG_DNA_repair_N"/>
</dbReference>
<dbReference type="Pfam" id="PF00867">
    <property type="entry name" value="XPG_I"/>
    <property type="match status" value="1"/>
</dbReference>
<evidence type="ECO:0000256" key="2">
    <source>
        <dbReference type="ARBA" id="ARBA00022722"/>
    </source>
</evidence>
<dbReference type="CDD" id="cd09869">
    <property type="entry name" value="PIN_GEN1"/>
    <property type="match status" value="1"/>
</dbReference>
<keyword evidence="2" id="KW-0540">Nuclease</keyword>
<dbReference type="InterPro" id="IPR036279">
    <property type="entry name" value="5-3_exonuclease_C_sf"/>
</dbReference>
<dbReference type="GO" id="GO:0017108">
    <property type="term" value="F:5'-flap endonuclease activity"/>
    <property type="evidence" value="ECO:0007669"/>
    <property type="project" value="TreeGrafter"/>
</dbReference>
<evidence type="ECO:0000313" key="9">
    <source>
        <dbReference type="Proteomes" id="UP001295423"/>
    </source>
</evidence>
<evidence type="ECO:0000259" key="7">
    <source>
        <dbReference type="SMART" id="SM00485"/>
    </source>
</evidence>
<dbReference type="InterPro" id="IPR029060">
    <property type="entry name" value="PIN-like_dom_sf"/>
</dbReference>
<dbReference type="InterPro" id="IPR006086">
    <property type="entry name" value="XPG-I_dom"/>
</dbReference>
<dbReference type="Gene3D" id="3.40.50.1010">
    <property type="entry name" value="5'-nuclease"/>
    <property type="match status" value="1"/>
</dbReference>
<reference evidence="8" key="1">
    <citation type="submission" date="2023-08" db="EMBL/GenBank/DDBJ databases">
        <authorList>
            <person name="Audoor S."/>
            <person name="Bilcke G."/>
        </authorList>
    </citation>
    <scope>NUCLEOTIDE SEQUENCE</scope>
</reference>
<keyword evidence="1" id="KW-0597">Phosphoprotein</keyword>